<sequence length="101" mass="11694">QLSDETVKKHRRLAEQVVLTLFGYGQDQREDYIFLKLFQLSIHKEILAAPSISNVVCGHPMYINIAMQYVHPRQITYIHKMLQGVICELLDTVDLDIEPDP</sequence>
<dbReference type="EMBL" id="JABBWM010000138">
    <property type="protein sequence ID" value="KAG2086958.1"/>
    <property type="molecule type" value="Genomic_DNA"/>
</dbReference>
<keyword evidence="2" id="KW-1185">Reference proteome</keyword>
<feature type="non-terminal residue" evidence="1">
    <location>
        <position position="101"/>
    </location>
</feature>
<dbReference type="Gene3D" id="1.10.506.10">
    <property type="entry name" value="GTPase Activation - p120gap, domain 1"/>
    <property type="match status" value="1"/>
</dbReference>
<name>A0A9P7ET54_9AGAM</name>
<dbReference type="Proteomes" id="UP000823399">
    <property type="component" value="Unassembled WGS sequence"/>
</dbReference>
<dbReference type="GO" id="GO:0051015">
    <property type="term" value="F:actin filament binding"/>
    <property type="evidence" value="ECO:0007669"/>
    <property type="project" value="TreeGrafter"/>
</dbReference>
<dbReference type="GeneID" id="64692869"/>
<accession>A0A9P7ET54</accession>
<dbReference type="PANTHER" id="PTHR14149:SF14">
    <property type="entry name" value="CALPONIN-HOMOLOGY (CH) DOMAIN-CONTAINING PROTEIN"/>
    <property type="match status" value="1"/>
</dbReference>
<proteinExistence type="predicted"/>
<dbReference type="GO" id="GO:0110085">
    <property type="term" value="C:mitotic actomyosin contractile ring"/>
    <property type="evidence" value="ECO:0007669"/>
    <property type="project" value="TreeGrafter"/>
</dbReference>
<evidence type="ECO:0000313" key="1">
    <source>
        <dbReference type="EMBL" id="KAG2086958.1"/>
    </source>
</evidence>
<gene>
    <name evidence="1" type="ORF">F5147DRAFT_562202</name>
</gene>
<dbReference type="GO" id="GO:1903479">
    <property type="term" value="P:mitotic actomyosin contractile ring assembly actin filament organization"/>
    <property type="evidence" value="ECO:0007669"/>
    <property type="project" value="TreeGrafter"/>
</dbReference>
<dbReference type="GO" id="GO:0005096">
    <property type="term" value="F:GTPase activator activity"/>
    <property type="evidence" value="ECO:0007669"/>
    <property type="project" value="TreeGrafter"/>
</dbReference>
<dbReference type="AlphaFoldDB" id="A0A9P7ET54"/>
<organism evidence="1 2">
    <name type="scientific">Suillus discolor</name>
    <dbReference type="NCBI Taxonomy" id="1912936"/>
    <lineage>
        <taxon>Eukaryota</taxon>
        <taxon>Fungi</taxon>
        <taxon>Dikarya</taxon>
        <taxon>Basidiomycota</taxon>
        <taxon>Agaricomycotina</taxon>
        <taxon>Agaricomycetes</taxon>
        <taxon>Agaricomycetidae</taxon>
        <taxon>Boletales</taxon>
        <taxon>Suillineae</taxon>
        <taxon>Suillaceae</taxon>
        <taxon>Suillus</taxon>
    </lineage>
</organism>
<dbReference type="PANTHER" id="PTHR14149">
    <property type="entry name" value="RAS GTPASE-ACTIVATING PROTEIN WITH IQ MOTIF"/>
    <property type="match status" value="1"/>
</dbReference>
<dbReference type="OrthoDB" id="775356at2759"/>
<dbReference type="InterPro" id="IPR008936">
    <property type="entry name" value="Rho_GTPase_activation_prot"/>
</dbReference>
<reference evidence="1" key="1">
    <citation type="journal article" date="2020" name="New Phytol.">
        <title>Comparative genomics reveals dynamic genome evolution in host specialist ectomycorrhizal fungi.</title>
        <authorList>
            <person name="Lofgren L.A."/>
            <person name="Nguyen N.H."/>
            <person name="Vilgalys R."/>
            <person name="Ruytinx J."/>
            <person name="Liao H.L."/>
            <person name="Branco S."/>
            <person name="Kuo A."/>
            <person name="LaButti K."/>
            <person name="Lipzen A."/>
            <person name="Andreopoulos W."/>
            <person name="Pangilinan J."/>
            <person name="Riley R."/>
            <person name="Hundley H."/>
            <person name="Na H."/>
            <person name="Barry K."/>
            <person name="Grigoriev I.V."/>
            <person name="Stajich J.E."/>
            <person name="Kennedy P.G."/>
        </authorList>
    </citation>
    <scope>NUCLEOTIDE SEQUENCE</scope>
    <source>
        <strain evidence="1">FC423</strain>
    </source>
</reference>
<protein>
    <submittedName>
        <fullName evidence="1">Uncharacterized protein</fullName>
    </submittedName>
</protein>
<dbReference type="GO" id="GO:0005516">
    <property type="term" value="F:calmodulin binding"/>
    <property type="evidence" value="ECO:0007669"/>
    <property type="project" value="TreeGrafter"/>
</dbReference>
<evidence type="ECO:0000313" key="2">
    <source>
        <dbReference type="Proteomes" id="UP000823399"/>
    </source>
</evidence>
<dbReference type="RefSeq" id="XP_041285049.1">
    <property type="nucleotide sequence ID" value="XM_041430610.1"/>
</dbReference>
<feature type="non-terminal residue" evidence="1">
    <location>
        <position position="1"/>
    </location>
</feature>
<comment type="caution">
    <text evidence="1">The sequence shown here is derived from an EMBL/GenBank/DDBJ whole genome shotgun (WGS) entry which is preliminary data.</text>
</comment>